<gene>
    <name evidence="1" type="ORF">CCAP1982_LOCUS22304</name>
</gene>
<sequence>MKLTKQRPLCLRPQVIRNHTDVTLGSDNVESFQASVTFTTAKADLSDGIISPGWPFPGKHQNFAPSDTLINGYS</sequence>
<keyword evidence="2" id="KW-1185">Reference proteome</keyword>
<dbReference type="AlphaFoldDB" id="A0A811VJN1"/>
<accession>A0A811VJN1</accession>
<comment type="caution">
    <text evidence="1">The sequence shown here is derived from an EMBL/GenBank/DDBJ whole genome shotgun (WGS) entry which is preliminary data.</text>
</comment>
<dbReference type="Proteomes" id="UP000606786">
    <property type="component" value="Unassembled WGS sequence"/>
</dbReference>
<organism evidence="1 2">
    <name type="scientific">Ceratitis capitata</name>
    <name type="common">Mediterranean fruit fly</name>
    <name type="synonym">Tephritis capitata</name>
    <dbReference type="NCBI Taxonomy" id="7213"/>
    <lineage>
        <taxon>Eukaryota</taxon>
        <taxon>Metazoa</taxon>
        <taxon>Ecdysozoa</taxon>
        <taxon>Arthropoda</taxon>
        <taxon>Hexapoda</taxon>
        <taxon>Insecta</taxon>
        <taxon>Pterygota</taxon>
        <taxon>Neoptera</taxon>
        <taxon>Endopterygota</taxon>
        <taxon>Diptera</taxon>
        <taxon>Brachycera</taxon>
        <taxon>Muscomorpha</taxon>
        <taxon>Tephritoidea</taxon>
        <taxon>Tephritidae</taxon>
        <taxon>Ceratitis</taxon>
        <taxon>Ceratitis</taxon>
    </lineage>
</organism>
<name>A0A811VJN1_CERCA</name>
<evidence type="ECO:0000313" key="2">
    <source>
        <dbReference type="Proteomes" id="UP000606786"/>
    </source>
</evidence>
<reference evidence="1" key="1">
    <citation type="submission" date="2020-11" db="EMBL/GenBank/DDBJ databases">
        <authorList>
            <person name="Whitehead M."/>
        </authorList>
    </citation>
    <scope>NUCLEOTIDE SEQUENCE</scope>
    <source>
        <strain evidence="1">EGII</strain>
    </source>
</reference>
<proteinExistence type="predicted"/>
<dbReference type="EMBL" id="CAJHJT010000056">
    <property type="protein sequence ID" value="CAD7014302.1"/>
    <property type="molecule type" value="Genomic_DNA"/>
</dbReference>
<protein>
    <submittedName>
        <fullName evidence="1">(Mediterranean fruit fly) hypothetical protein</fullName>
    </submittedName>
</protein>
<evidence type="ECO:0000313" key="1">
    <source>
        <dbReference type="EMBL" id="CAD7014302.1"/>
    </source>
</evidence>